<name>A0AAN4ZMN7_9BILA</name>
<feature type="compositionally biased region" description="Basic and acidic residues" evidence="1">
    <location>
        <begin position="1"/>
        <end position="13"/>
    </location>
</feature>
<organism evidence="2 3">
    <name type="scientific">Pristionchus mayeri</name>
    <dbReference type="NCBI Taxonomy" id="1317129"/>
    <lineage>
        <taxon>Eukaryota</taxon>
        <taxon>Metazoa</taxon>
        <taxon>Ecdysozoa</taxon>
        <taxon>Nematoda</taxon>
        <taxon>Chromadorea</taxon>
        <taxon>Rhabditida</taxon>
        <taxon>Rhabditina</taxon>
        <taxon>Diplogasteromorpha</taxon>
        <taxon>Diplogasteroidea</taxon>
        <taxon>Neodiplogasteridae</taxon>
        <taxon>Pristionchus</taxon>
    </lineage>
</organism>
<dbReference type="AlphaFoldDB" id="A0AAN4ZMN7"/>
<protein>
    <submittedName>
        <fullName evidence="2">Uncharacterized protein</fullName>
    </submittedName>
</protein>
<evidence type="ECO:0000256" key="1">
    <source>
        <dbReference type="SAM" id="MobiDB-lite"/>
    </source>
</evidence>
<reference evidence="3" key="1">
    <citation type="submission" date="2022-10" db="EMBL/GenBank/DDBJ databases">
        <title>Genome assembly of Pristionchus species.</title>
        <authorList>
            <person name="Yoshida K."/>
            <person name="Sommer R.J."/>
        </authorList>
    </citation>
    <scope>NUCLEOTIDE SEQUENCE [LARGE SCALE GENOMIC DNA]</scope>
    <source>
        <strain evidence="3">RS5460</strain>
    </source>
</reference>
<feature type="region of interest" description="Disordered" evidence="1">
    <location>
        <begin position="1"/>
        <end position="251"/>
    </location>
</feature>
<feature type="compositionally biased region" description="Basic and acidic residues" evidence="1">
    <location>
        <begin position="75"/>
        <end position="155"/>
    </location>
</feature>
<gene>
    <name evidence="2" type="ORF">PMAYCL1PPCAC_11262</name>
</gene>
<sequence length="294" mass="34319">MEAPEMRDSEQRGNENPLPSQEGNRNEEAPPSLEIYDHAEANNDMDVQDGEEELEGRRGEEPVREVAEESEEDDMSRYADKMMKKRKKGEDMKREAEKKKRKDELKMRKKQKEEKEKKERDEHKKRQRESARNGENQTDRIEMRDSVQKYIEKKMKQAPKRQGESPGNEEDQTVPMEQGEIRESEQKENEDALLFQEGDQNEGAPPNLERYDGVEADNDVDVQKEAENHLLNEEGGDRNGSTHGPVEGNSDWELGESLWVKPRHKPIKYKKVLLERSTKDDDIIFVEIVSIEEK</sequence>
<evidence type="ECO:0000313" key="2">
    <source>
        <dbReference type="EMBL" id="GMR41067.1"/>
    </source>
</evidence>
<accession>A0AAN4ZMN7</accession>
<dbReference type="Proteomes" id="UP001328107">
    <property type="component" value="Unassembled WGS sequence"/>
</dbReference>
<proteinExistence type="predicted"/>
<feature type="compositionally biased region" description="Basic and acidic residues" evidence="1">
    <location>
        <begin position="55"/>
        <end position="67"/>
    </location>
</feature>
<feature type="compositionally biased region" description="Basic and acidic residues" evidence="1">
    <location>
        <begin position="179"/>
        <end position="190"/>
    </location>
</feature>
<comment type="caution">
    <text evidence="2">The sequence shown here is derived from an EMBL/GenBank/DDBJ whole genome shotgun (WGS) entry which is preliminary data.</text>
</comment>
<keyword evidence="3" id="KW-1185">Reference proteome</keyword>
<evidence type="ECO:0000313" key="3">
    <source>
        <dbReference type="Proteomes" id="UP001328107"/>
    </source>
</evidence>
<dbReference type="EMBL" id="BTRK01000003">
    <property type="protein sequence ID" value="GMR41067.1"/>
    <property type="molecule type" value="Genomic_DNA"/>
</dbReference>
<feature type="compositionally biased region" description="Basic and acidic residues" evidence="1">
    <location>
        <begin position="221"/>
        <end position="237"/>
    </location>
</feature>